<dbReference type="Proteomes" id="UP000288227">
    <property type="component" value="Unassembled WGS sequence"/>
</dbReference>
<dbReference type="GO" id="GO:0016787">
    <property type="term" value="F:hydrolase activity"/>
    <property type="evidence" value="ECO:0007669"/>
    <property type="project" value="UniProtKB-KW"/>
</dbReference>
<proteinExistence type="predicted"/>
<dbReference type="Pfam" id="PF12146">
    <property type="entry name" value="Hydrolase_4"/>
    <property type="match status" value="1"/>
</dbReference>
<keyword evidence="3" id="KW-1185">Reference proteome</keyword>
<evidence type="ECO:0000259" key="1">
    <source>
        <dbReference type="Pfam" id="PF12146"/>
    </source>
</evidence>
<comment type="caution">
    <text evidence="2">The sequence shown here is derived from an EMBL/GenBank/DDBJ whole genome shotgun (WGS) entry which is preliminary data.</text>
</comment>
<dbReference type="SUPFAM" id="SSF53474">
    <property type="entry name" value="alpha/beta-Hydrolases"/>
    <property type="match status" value="1"/>
</dbReference>
<organism evidence="2 3">
    <name type="scientific">Chryseotalea sanaruensis</name>
    <dbReference type="NCBI Taxonomy" id="2482724"/>
    <lineage>
        <taxon>Bacteria</taxon>
        <taxon>Pseudomonadati</taxon>
        <taxon>Bacteroidota</taxon>
        <taxon>Cytophagia</taxon>
        <taxon>Cytophagales</taxon>
        <taxon>Chryseotaleaceae</taxon>
        <taxon>Chryseotalea</taxon>
    </lineage>
</organism>
<sequence>MKKLISKSIGFSLNTLANIAPRKAARMGFNLFCYPFRAKLTNKHKAFLFSAERSTLAHGGEAIQVYKWGTGEHVVLMLHGWQSHTFRWKNYVESLDTDRYTIYSLDAPGHGLSTGKFMTVPLYSEVVELFLNSVSKVDTVVSHSIGSFTAIYTFHRLSHLSPANLIALAPPGEAEDFFNFYTKELGLSNKTVKLVVDYFEAQIKKAPSYFSAHKFAATLTSNGLLIHDEEDTDTSVENSKRIHSQWKNSSLLITKGYGHNLRSEHVIRQVIDFVEESTQRKSALIANP</sequence>
<protein>
    <submittedName>
        <fullName evidence="2">Alpha/beta hydrolase</fullName>
    </submittedName>
</protein>
<accession>A0A401UE04</accession>
<dbReference type="EMBL" id="BHXQ01000006">
    <property type="protein sequence ID" value="GCC53131.1"/>
    <property type="molecule type" value="Genomic_DNA"/>
</dbReference>
<dbReference type="OrthoDB" id="9785847at2"/>
<gene>
    <name evidence="2" type="ORF">SanaruYs_33740</name>
</gene>
<dbReference type="PANTHER" id="PTHR46438">
    <property type="entry name" value="ALPHA/BETA-HYDROLASES SUPERFAMILY PROTEIN"/>
    <property type="match status" value="1"/>
</dbReference>
<feature type="domain" description="Serine aminopeptidase S33" evidence="1">
    <location>
        <begin position="73"/>
        <end position="175"/>
    </location>
</feature>
<evidence type="ECO:0000313" key="3">
    <source>
        <dbReference type="Proteomes" id="UP000288227"/>
    </source>
</evidence>
<evidence type="ECO:0000313" key="2">
    <source>
        <dbReference type="EMBL" id="GCC53131.1"/>
    </source>
</evidence>
<dbReference type="InterPro" id="IPR029058">
    <property type="entry name" value="AB_hydrolase_fold"/>
</dbReference>
<name>A0A401UE04_9BACT</name>
<dbReference type="InterPro" id="IPR022742">
    <property type="entry name" value="Hydrolase_4"/>
</dbReference>
<dbReference type="Gene3D" id="3.40.50.1820">
    <property type="entry name" value="alpha/beta hydrolase"/>
    <property type="match status" value="1"/>
</dbReference>
<dbReference type="RefSeq" id="WP_127123774.1">
    <property type="nucleotide sequence ID" value="NZ_BHXQ01000006.1"/>
</dbReference>
<dbReference type="AlphaFoldDB" id="A0A401UE04"/>
<keyword evidence="2" id="KW-0378">Hydrolase</keyword>
<reference evidence="2 3" key="1">
    <citation type="submission" date="2018-11" db="EMBL/GenBank/DDBJ databases">
        <title>Chryseotalea sanarue gen. nov., sp., nov., a member of the family Cytophagaceae, isolated from a brackish lake in Hamamatsu Japan.</title>
        <authorList>
            <person name="Maejima Y."/>
            <person name="Iino T."/>
            <person name="Muraguchi Y."/>
            <person name="Fukuda K."/>
            <person name="Ohkuma M."/>
            <person name="Moriuchi R."/>
            <person name="Dohra H."/>
            <person name="Kimbara K."/>
            <person name="Shintani M."/>
        </authorList>
    </citation>
    <scope>NUCLEOTIDE SEQUENCE [LARGE SCALE GENOMIC DNA]</scope>
    <source>
        <strain evidence="2 3">Ys</strain>
    </source>
</reference>